<accession>A0ABR0KJ23</accession>
<feature type="compositionally biased region" description="Pro residues" evidence="1">
    <location>
        <begin position="99"/>
        <end position="110"/>
    </location>
</feature>
<gene>
    <name evidence="2" type="ORF">LTR24_002158</name>
</gene>
<proteinExistence type="predicted"/>
<evidence type="ECO:0000313" key="2">
    <source>
        <dbReference type="EMBL" id="KAK5097691.1"/>
    </source>
</evidence>
<feature type="region of interest" description="Disordered" evidence="1">
    <location>
        <begin position="94"/>
        <end position="135"/>
    </location>
</feature>
<dbReference type="Proteomes" id="UP001345013">
    <property type="component" value="Unassembled WGS sequence"/>
</dbReference>
<name>A0ABR0KJ23_9EURO</name>
<sequence length="246" mass="26622">MAVPRGLEPTTSTNSTTTDAAGHITSSAVYIFNTPCDLSQLRNVNLQGATLHFMSVVDIQKLKDLKLHNAKLIFNNGEQSILLAKARHANKSLATNRTAPPPPPRNPPAAPKKTRLTKSQKKAVAAERAAKSSRASSTVTVYPRSYLRDEDLKAAMQSSFDSVENAIHPDRISVVDHGVRNDGYDLDPGELREDAVVIKAEPESDDGRILDFTLTQDTLDGNAARSPQFSRGTSTSVLTQMSESLG</sequence>
<protein>
    <submittedName>
        <fullName evidence="2">Uncharacterized protein</fullName>
    </submittedName>
</protein>
<feature type="region of interest" description="Disordered" evidence="1">
    <location>
        <begin position="220"/>
        <end position="246"/>
    </location>
</feature>
<keyword evidence="3" id="KW-1185">Reference proteome</keyword>
<evidence type="ECO:0000313" key="3">
    <source>
        <dbReference type="Proteomes" id="UP001345013"/>
    </source>
</evidence>
<organism evidence="2 3">
    <name type="scientific">Lithohypha guttulata</name>
    <dbReference type="NCBI Taxonomy" id="1690604"/>
    <lineage>
        <taxon>Eukaryota</taxon>
        <taxon>Fungi</taxon>
        <taxon>Dikarya</taxon>
        <taxon>Ascomycota</taxon>
        <taxon>Pezizomycotina</taxon>
        <taxon>Eurotiomycetes</taxon>
        <taxon>Chaetothyriomycetidae</taxon>
        <taxon>Chaetothyriales</taxon>
        <taxon>Trichomeriaceae</taxon>
        <taxon>Lithohypha</taxon>
    </lineage>
</organism>
<dbReference type="EMBL" id="JAVRRG010000017">
    <property type="protein sequence ID" value="KAK5097691.1"/>
    <property type="molecule type" value="Genomic_DNA"/>
</dbReference>
<comment type="caution">
    <text evidence="2">The sequence shown here is derived from an EMBL/GenBank/DDBJ whole genome shotgun (WGS) entry which is preliminary data.</text>
</comment>
<feature type="compositionally biased region" description="Basic residues" evidence="1">
    <location>
        <begin position="112"/>
        <end position="121"/>
    </location>
</feature>
<reference evidence="2 3" key="1">
    <citation type="submission" date="2023-08" db="EMBL/GenBank/DDBJ databases">
        <title>Black Yeasts Isolated from many extreme environments.</title>
        <authorList>
            <person name="Coleine C."/>
            <person name="Stajich J.E."/>
            <person name="Selbmann L."/>
        </authorList>
    </citation>
    <scope>NUCLEOTIDE SEQUENCE [LARGE SCALE GENOMIC DNA]</scope>
    <source>
        <strain evidence="2 3">CCFEE 5885</strain>
    </source>
</reference>
<evidence type="ECO:0000256" key="1">
    <source>
        <dbReference type="SAM" id="MobiDB-lite"/>
    </source>
</evidence>